<dbReference type="GO" id="GO:0006935">
    <property type="term" value="P:chemotaxis"/>
    <property type="evidence" value="ECO:0007669"/>
    <property type="project" value="UniProtKB-KW"/>
</dbReference>
<accession>A0A3D8M7C2</accession>
<evidence type="ECO:0000256" key="1">
    <source>
        <dbReference type="ARBA" id="ARBA00004413"/>
    </source>
</evidence>
<evidence type="ECO:0000256" key="6">
    <source>
        <dbReference type="ARBA" id="ARBA00022500"/>
    </source>
</evidence>
<evidence type="ECO:0000256" key="7">
    <source>
        <dbReference type="ARBA" id="ARBA00022795"/>
    </source>
</evidence>
<name>A0A3D8M7C2_9ALTE</name>
<comment type="subcellular location">
    <subcellularLocation>
        <location evidence="1">Cell membrane</location>
        <topology evidence="1">Peripheral membrane protein</topology>
        <orientation evidence="1">Cytoplasmic side</orientation>
    </subcellularLocation>
</comment>
<keyword evidence="4" id="KW-0813">Transport</keyword>
<protein>
    <recommendedName>
        <fullName evidence="3">Flagellar FliJ protein</fullName>
    </recommendedName>
</protein>
<evidence type="ECO:0000313" key="11">
    <source>
        <dbReference type="EMBL" id="RDV25072.1"/>
    </source>
</evidence>
<evidence type="ECO:0000256" key="9">
    <source>
        <dbReference type="ARBA" id="ARBA00023136"/>
    </source>
</evidence>
<keyword evidence="11" id="KW-0966">Cell projection</keyword>
<dbReference type="GO" id="GO:0005886">
    <property type="term" value="C:plasma membrane"/>
    <property type="evidence" value="ECO:0007669"/>
    <property type="project" value="UniProtKB-SubCell"/>
</dbReference>
<comment type="similarity">
    <text evidence="2">Belongs to the FliJ family.</text>
</comment>
<keyword evidence="7" id="KW-1005">Bacterial flagellum biogenesis</keyword>
<keyword evidence="8" id="KW-0653">Protein transport</keyword>
<evidence type="ECO:0000256" key="4">
    <source>
        <dbReference type="ARBA" id="ARBA00022448"/>
    </source>
</evidence>
<evidence type="ECO:0000256" key="2">
    <source>
        <dbReference type="ARBA" id="ARBA00010004"/>
    </source>
</evidence>
<evidence type="ECO:0000256" key="8">
    <source>
        <dbReference type="ARBA" id="ARBA00022927"/>
    </source>
</evidence>
<dbReference type="GO" id="GO:0044781">
    <property type="term" value="P:bacterial-type flagellum organization"/>
    <property type="evidence" value="ECO:0007669"/>
    <property type="project" value="UniProtKB-KW"/>
</dbReference>
<evidence type="ECO:0000256" key="5">
    <source>
        <dbReference type="ARBA" id="ARBA00022475"/>
    </source>
</evidence>
<reference evidence="12" key="1">
    <citation type="submission" date="2018-08" db="EMBL/GenBank/DDBJ databases">
        <authorList>
            <person name="Zhang J."/>
            <person name="Du Z.-J."/>
        </authorList>
    </citation>
    <scope>NUCLEOTIDE SEQUENCE [LARGE SCALE GENOMIC DNA]</scope>
    <source>
        <strain evidence="12">KCTC 52655</strain>
    </source>
</reference>
<comment type="caution">
    <text evidence="11">The sequence shown here is derived from an EMBL/GenBank/DDBJ whole genome shotgun (WGS) entry which is preliminary data.</text>
</comment>
<keyword evidence="12" id="KW-1185">Reference proteome</keyword>
<dbReference type="OrthoDB" id="7063004at2"/>
<dbReference type="InterPro" id="IPR052570">
    <property type="entry name" value="FliJ"/>
</dbReference>
<dbReference type="EMBL" id="QRHA01000007">
    <property type="protein sequence ID" value="RDV25072.1"/>
    <property type="molecule type" value="Genomic_DNA"/>
</dbReference>
<proteinExistence type="inferred from homology"/>
<gene>
    <name evidence="11" type="primary">fliJ</name>
    <name evidence="11" type="ORF">DXV75_10605</name>
</gene>
<dbReference type="Proteomes" id="UP000256561">
    <property type="component" value="Unassembled WGS sequence"/>
</dbReference>
<evidence type="ECO:0000256" key="3">
    <source>
        <dbReference type="ARBA" id="ARBA00020392"/>
    </source>
</evidence>
<keyword evidence="9" id="KW-0472">Membrane</keyword>
<dbReference type="GO" id="GO:0015031">
    <property type="term" value="P:protein transport"/>
    <property type="evidence" value="ECO:0007669"/>
    <property type="project" value="UniProtKB-KW"/>
</dbReference>
<dbReference type="PANTHER" id="PTHR38786:SF1">
    <property type="entry name" value="FLAGELLAR FLIJ PROTEIN"/>
    <property type="match status" value="1"/>
</dbReference>
<sequence>MGQLQLVLQFEREKEQKTAQAFQIAQQNVNAQKQKLTSLEQYRLDYLRQIQQNGKSGLGAQQYSQHLSFVGKLDKACQQQTTILSQATLVADQRKQQWLAQQKRRKAVELLLDKQAQQAQQKALQAEQRLMDEFASQKYFRQKYKA</sequence>
<dbReference type="InterPro" id="IPR053716">
    <property type="entry name" value="Flag_assembly_chemotaxis_eff"/>
</dbReference>
<dbReference type="GO" id="GO:0071973">
    <property type="term" value="P:bacterial-type flagellum-dependent cell motility"/>
    <property type="evidence" value="ECO:0007669"/>
    <property type="project" value="InterPro"/>
</dbReference>
<keyword evidence="11" id="KW-0282">Flagellum</keyword>
<evidence type="ECO:0000313" key="12">
    <source>
        <dbReference type="Proteomes" id="UP000256561"/>
    </source>
</evidence>
<dbReference type="Pfam" id="PF02050">
    <property type="entry name" value="FliJ"/>
    <property type="match status" value="1"/>
</dbReference>
<keyword evidence="5" id="KW-1003">Cell membrane</keyword>
<evidence type="ECO:0000256" key="10">
    <source>
        <dbReference type="ARBA" id="ARBA00023225"/>
    </source>
</evidence>
<dbReference type="PANTHER" id="PTHR38786">
    <property type="entry name" value="FLAGELLAR FLIJ PROTEIN"/>
    <property type="match status" value="1"/>
</dbReference>
<dbReference type="NCBIfam" id="TIGR02473">
    <property type="entry name" value="flagell_FliJ"/>
    <property type="match status" value="1"/>
</dbReference>
<dbReference type="GO" id="GO:0009288">
    <property type="term" value="C:bacterial-type flagellum"/>
    <property type="evidence" value="ECO:0007669"/>
    <property type="project" value="InterPro"/>
</dbReference>
<dbReference type="RefSeq" id="WP_115593404.1">
    <property type="nucleotide sequence ID" value="NZ_QRHA01000007.1"/>
</dbReference>
<dbReference type="InterPro" id="IPR012823">
    <property type="entry name" value="Flagell_FliJ"/>
</dbReference>
<dbReference type="Gene3D" id="1.10.287.1700">
    <property type="match status" value="1"/>
</dbReference>
<keyword evidence="11" id="KW-0969">Cilium</keyword>
<organism evidence="11 12">
    <name type="scientific">Alteromonas aestuariivivens</name>
    <dbReference type="NCBI Taxonomy" id="1938339"/>
    <lineage>
        <taxon>Bacteria</taxon>
        <taxon>Pseudomonadati</taxon>
        <taxon>Pseudomonadota</taxon>
        <taxon>Gammaproteobacteria</taxon>
        <taxon>Alteromonadales</taxon>
        <taxon>Alteromonadaceae</taxon>
        <taxon>Alteromonas/Salinimonas group</taxon>
        <taxon>Alteromonas</taxon>
    </lineage>
</organism>
<keyword evidence="6" id="KW-0145">Chemotaxis</keyword>
<dbReference type="AlphaFoldDB" id="A0A3D8M7C2"/>
<keyword evidence="10" id="KW-1006">Bacterial flagellum protein export</keyword>